<keyword evidence="2" id="KW-1185">Reference proteome</keyword>
<name>A0A1R2CND8_9CILI</name>
<proteinExistence type="predicted"/>
<organism evidence="1 2">
    <name type="scientific">Stentor coeruleus</name>
    <dbReference type="NCBI Taxonomy" id="5963"/>
    <lineage>
        <taxon>Eukaryota</taxon>
        <taxon>Sar</taxon>
        <taxon>Alveolata</taxon>
        <taxon>Ciliophora</taxon>
        <taxon>Postciliodesmatophora</taxon>
        <taxon>Heterotrichea</taxon>
        <taxon>Heterotrichida</taxon>
        <taxon>Stentoridae</taxon>
        <taxon>Stentor</taxon>
    </lineage>
</organism>
<reference evidence="1 2" key="1">
    <citation type="submission" date="2016-11" db="EMBL/GenBank/DDBJ databases">
        <title>The macronuclear genome of Stentor coeruleus: a giant cell with tiny introns.</title>
        <authorList>
            <person name="Slabodnick M."/>
            <person name="Ruby J.G."/>
            <person name="Reiff S.B."/>
            <person name="Swart E.C."/>
            <person name="Gosai S."/>
            <person name="Prabakaran S."/>
            <person name="Witkowska E."/>
            <person name="Larue G.E."/>
            <person name="Fisher S."/>
            <person name="Freeman R.M."/>
            <person name="Gunawardena J."/>
            <person name="Chu W."/>
            <person name="Stover N.A."/>
            <person name="Gregory B.D."/>
            <person name="Nowacki M."/>
            <person name="Derisi J."/>
            <person name="Roy S.W."/>
            <person name="Marshall W.F."/>
            <person name="Sood P."/>
        </authorList>
    </citation>
    <scope>NUCLEOTIDE SEQUENCE [LARGE SCALE GENOMIC DNA]</scope>
    <source>
        <strain evidence="1">WM001</strain>
    </source>
</reference>
<dbReference type="EMBL" id="MPUH01000102">
    <property type="protein sequence ID" value="OMJ90450.1"/>
    <property type="molecule type" value="Genomic_DNA"/>
</dbReference>
<dbReference type="OrthoDB" id="288611at2759"/>
<dbReference type="AlphaFoldDB" id="A0A1R2CND8"/>
<evidence type="ECO:0000313" key="2">
    <source>
        <dbReference type="Proteomes" id="UP000187209"/>
    </source>
</evidence>
<sequence>MCIYNPLCSIVDQSCSCGKSNIQVGLSIPLSIGFYPQDNENFMHSIYRMMMEQNEVMKSAFEQTRQILEKLMKNPIPEDKLQVMQEGSDRSEISKTGLLSYLSGPKRSFTHFLTITEDLPTPLYKERPFSLSLKISDSSGNPVTLPKPIVFKVFLYTSENPPKLVTTNTSGDKSMRGTLDVESNSNVLFRKIIIKEVTSHFRNGILYFVVVPQNAEFIKPLIIEDFVVKARKLISKNPMKKMKSNEEREG</sequence>
<gene>
    <name evidence="1" type="ORF">SteCoe_7147</name>
</gene>
<protein>
    <submittedName>
        <fullName evidence="1">Uncharacterized protein</fullName>
    </submittedName>
</protein>
<dbReference type="Proteomes" id="UP000187209">
    <property type="component" value="Unassembled WGS sequence"/>
</dbReference>
<evidence type="ECO:0000313" key="1">
    <source>
        <dbReference type="EMBL" id="OMJ90450.1"/>
    </source>
</evidence>
<accession>A0A1R2CND8</accession>
<comment type="caution">
    <text evidence="1">The sequence shown here is derived from an EMBL/GenBank/DDBJ whole genome shotgun (WGS) entry which is preliminary data.</text>
</comment>